<protein>
    <submittedName>
        <fullName evidence="2">Uncharacterized protein LOC101850568</fullName>
    </submittedName>
</protein>
<evidence type="ECO:0000313" key="2">
    <source>
        <dbReference type="RefSeq" id="XP_005099655.1"/>
    </source>
</evidence>
<dbReference type="RefSeq" id="XP_005099655.1">
    <property type="nucleotide sequence ID" value="XM_005099598.1"/>
</dbReference>
<accession>A0ABM0JR81</accession>
<name>A0ABM0JR81_APLCA</name>
<organism evidence="1 2">
    <name type="scientific">Aplysia californica</name>
    <name type="common">California sea hare</name>
    <dbReference type="NCBI Taxonomy" id="6500"/>
    <lineage>
        <taxon>Eukaryota</taxon>
        <taxon>Metazoa</taxon>
        <taxon>Spiralia</taxon>
        <taxon>Lophotrochozoa</taxon>
        <taxon>Mollusca</taxon>
        <taxon>Gastropoda</taxon>
        <taxon>Heterobranchia</taxon>
        <taxon>Euthyneura</taxon>
        <taxon>Tectipleura</taxon>
        <taxon>Aplysiida</taxon>
        <taxon>Aplysioidea</taxon>
        <taxon>Aplysiidae</taxon>
        <taxon>Aplysia</taxon>
    </lineage>
</organism>
<dbReference type="GeneID" id="101850568"/>
<gene>
    <name evidence="2" type="primary">LOC101850568</name>
</gene>
<reference evidence="2" key="1">
    <citation type="submission" date="2025-08" db="UniProtKB">
        <authorList>
            <consortium name="RefSeq"/>
        </authorList>
    </citation>
    <scope>IDENTIFICATION</scope>
</reference>
<evidence type="ECO:0000313" key="1">
    <source>
        <dbReference type="Proteomes" id="UP000694888"/>
    </source>
</evidence>
<proteinExistence type="predicted"/>
<keyword evidence="1" id="KW-1185">Reference proteome</keyword>
<sequence>MHLQYLTMSRQKEQILITILFVLVSCCITLSAHAWPTRNNEWEGQRWSDPISQNEEGANSISLRNRLEILDMLKELDRQAKVAAKRDNPRVPEPKLWVSKKGSGGERHIPCFWNVVTCYK</sequence>
<dbReference type="Proteomes" id="UP000694888">
    <property type="component" value="Unplaced"/>
</dbReference>